<dbReference type="PANTHER" id="PTHR33383">
    <property type="entry name" value="MEMBRANE PROTEIN INSERTION EFFICIENCY FACTOR-RELATED"/>
    <property type="match status" value="1"/>
</dbReference>
<evidence type="ECO:0000313" key="3">
    <source>
        <dbReference type="Proteomes" id="UP000321374"/>
    </source>
</evidence>
<name>A0A5C7WL06_METME</name>
<dbReference type="STRING" id="1122236.GCA_000378225_02212"/>
<dbReference type="NCBIfam" id="TIGR00278">
    <property type="entry name" value="membrane protein insertion efficiency factor YidD"/>
    <property type="match status" value="1"/>
</dbReference>
<dbReference type="SMART" id="SM01234">
    <property type="entry name" value="Haemolytic"/>
    <property type="match status" value="1"/>
</dbReference>
<comment type="caution">
    <text evidence="2">The sequence shown here is derived from an EMBL/GenBank/DDBJ whole genome shotgun (WGS) entry which is preliminary data.</text>
</comment>
<dbReference type="PANTHER" id="PTHR33383:SF1">
    <property type="entry name" value="MEMBRANE PROTEIN INSERTION EFFICIENCY FACTOR-RELATED"/>
    <property type="match status" value="1"/>
</dbReference>
<dbReference type="HAMAP" id="MF_00386">
    <property type="entry name" value="UPF0161_YidD"/>
    <property type="match status" value="1"/>
</dbReference>
<sequence length="70" mass="8129">MMKTLLIFLVKCYQWGLSPWLGRQCRFHPTCSHYAIEALQRYGAWHGSLLALRRIGRCHPWHPGGVDPLP</sequence>
<keyword evidence="1" id="KW-1003">Cell membrane</keyword>
<dbReference type="Pfam" id="PF01809">
    <property type="entry name" value="YidD"/>
    <property type="match status" value="1"/>
</dbReference>
<proteinExistence type="inferred from homology"/>
<dbReference type="EMBL" id="SSGG01000036">
    <property type="protein sequence ID" value="TXI38006.1"/>
    <property type="molecule type" value="Genomic_DNA"/>
</dbReference>
<dbReference type="Proteomes" id="UP000321374">
    <property type="component" value="Unassembled WGS sequence"/>
</dbReference>
<protein>
    <recommendedName>
        <fullName evidence="1">Putative membrane protein insertion efficiency factor</fullName>
    </recommendedName>
</protein>
<gene>
    <name evidence="2" type="primary">yidD</name>
    <name evidence="2" type="ORF">E6Q51_02045</name>
</gene>
<comment type="function">
    <text evidence="1">Could be involved in insertion of integral membrane proteins into the membrane.</text>
</comment>
<evidence type="ECO:0000256" key="1">
    <source>
        <dbReference type="HAMAP-Rule" id="MF_00386"/>
    </source>
</evidence>
<comment type="subcellular location">
    <subcellularLocation>
        <location evidence="1">Cell membrane</location>
        <topology evidence="1">Peripheral membrane protein</topology>
        <orientation evidence="1">Cytoplasmic side</orientation>
    </subcellularLocation>
</comment>
<comment type="similarity">
    <text evidence="1">Belongs to the UPF0161 family.</text>
</comment>
<reference evidence="2 3" key="1">
    <citation type="submission" date="2018-09" db="EMBL/GenBank/DDBJ databases">
        <title>Metagenome Assembled Genomes from an Advanced Water Purification Facility.</title>
        <authorList>
            <person name="Stamps B.W."/>
            <person name="Spear J.R."/>
        </authorList>
    </citation>
    <scope>NUCLEOTIDE SEQUENCE [LARGE SCALE GENOMIC DNA]</scope>
    <source>
        <strain evidence="2">Bin_42_2</strain>
    </source>
</reference>
<dbReference type="AlphaFoldDB" id="A0A5C7WL06"/>
<dbReference type="OrthoDB" id="9801753at2"/>
<organism evidence="2 3">
    <name type="scientific">Methylophilus methylotrophus</name>
    <name type="common">Bacterium W3A1</name>
    <dbReference type="NCBI Taxonomy" id="17"/>
    <lineage>
        <taxon>Bacteria</taxon>
        <taxon>Pseudomonadati</taxon>
        <taxon>Pseudomonadota</taxon>
        <taxon>Betaproteobacteria</taxon>
        <taxon>Nitrosomonadales</taxon>
        <taxon>Methylophilaceae</taxon>
        <taxon>Methylophilus</taxon>
    </lineage>
</organism>
<evidence type="ECO:0000313" key="2">
    <source>
        <dbReference type="EMBL" id="TXI38006.1"/>
    </source>
</evidence>
<accession>A0A5C7WL06</accession>
<keyword evidence="1" id="KW-0472">Membrane</keyword>
<dbReference type="GO" id="GO:0005886">
    <property type="term" value="C:plasma membrane"/>
    <property type="evidence" value="ECO:0007669"/>
    <property type="project" value="UniProtKB-SubCell"/>
</dbReference>
<dbReference type="InterPro" id="IPR002696">
    <property type="entry name" value="Membr_insert_effic_factor_YidD"/>
</dbReference>